<feature type="region of interest" description="Disordered" evidence="1">
    <location>
        <begin position="126"/>
        <end position="207"/>
    </location>
</feature>
<dbReference type="OrthoDB" id="1919386at2759"/>
<gene>
    <name evidence="2" type="ORF">C2845_PM12G05480</name>
</gene>
<evidence type="ECO:0000313" key="2">
    <source>
        <dbReference type="EMBL" id="RLM78403.1"/>
    </source>
</evidence>
<feature type="compositionally biased region" description="Basic and acidic residues" evidence="1">
    <location>
        <begin position="156"/>
        <end position="188"/>
    </location>
</feature>
<proteinExistence type="predicted"/>
<evidence type="ECO:0008006" key="4">
    <source>
        <dbReference type="Google" id="ProtNLM"/>
    </source>
</evidence>
<dbReference type="Pfam" id="PF14009">
    <property type="entry name" value="PADRE"/>
    <property type="match status" value="1"/>
</dbReference>
<reference evidence="3" key="1">
    <citation type="journal article" date="2019" name="Nat. Commun.">
        <title>The genome of broomcorn millet.</title>
        <authorList>
            <person name="Zou C."/>
            <person name="Miki D."/>
            <person name="Li D."/>
            <person name="Tang Q."/>
            <person name="Xiao L."/>
            <person name="Rajput S."/>
            <person name="Deng P."/>
            <person name="Jia W."/>
            <person name="Huang R."/>
            <person name="Zhang M."/>
            <person name="Sun Y."/>
            <person name="Hu J."/>
            <person name="Fu X."/>
            <person name="Schnable P.S."/>
            <person name="Li F."/>
            <person name="Zhang H."/>
            <person name="Feng B."/>
            <person name="Zhu X."/>
            <person name="Liu R."/>
            <person name="Schnable J.C."/>
            <person name="Zhu J.-K."/>
            <person name="Zhang H."/>
        </authorList>
    </citation>
    <scope>NUCLEOTIDE SEQUENCE [LARGE SCALE GENOMIC DNA]</scope>
</reference>
<dbReference type="PANTHER" id="PTHR33052">
    <property type="entry name" value="DUF4228 DOMAIN PROTEIN-RELATED"/>
    <property type="match status" value="1"/>
</dbReference>
<dbReference type="Proteomes" id="UP000275267">
    <property type="component" value="Unassembled WGS sequence"/>
</dbReference>
<sequence>MGSALSCIFHASSVSGDAQQPARPAAPPARVIAADGSLKELPISDPPLASASDVLGSDAAAAASSSFFVCNSDALYFGEPPPALGAERLRPGQMYFVLPAAMLGRALSSADMAALAARAIAALPPEKPRRRRGRGRAGLVAGGWQGRRGSGCVPRGAERADTRGVRRGHEPGEERRQGGGGGGHEKGEAVGAEEGAEHDSRGSSVRA</sequence>
<dbReference type="EMBL" id="PQIB02000012">
    <property type="protein sequence ID" value="RLM78403.1"/>
    <property type="molecule type" value="Genomic_DNA"/>
</dbReference>
<protein>
    <recommendedName>
        <fullName evidence="4">TMV response-related protein</fullName>
    </recommendedName>
</protein>
<organism evidence="2 3">
    <name type="scientific">Panicum miliaceum</name>
    <name type="common">Proso millet</name>
    <name type="synonym">Broomcorn millet</name>
    <dbReference type="NCBI Taxonomy" id="4540"/>
    <lineage>
        <taxon>Eukaryota</taxon>
        <taxon>Viridiplantae</taxon>
        <taxon>Streptophyta</taxon>
        <taxon>Embryophyta</taxon>
        <taxon>Tracheophyta</taxon>
        <taxon>Spermatophyta</taxon>
        <taxon>Magnoliopsida</taxon>
        <taxon>Liliopsida</taxon>
        <taxon>Poales</taxon>
        <taxon>Poaceae</taxon>
        <taxon>PACMAD clade</taxon>
        <taxon>Panicoideae</taxon>
        <taxon>Panicodae</taxon>
        <taxon>Paniceae</taxon>
        <taxon>Panicinae</taxon>
        <taxon>Panicum</taxon>
        <taxon>Panicum sect. Panicum</taxon>
    </lineage>
</organism>
<dbReference type="AlphaFoldDB" id="A0A3L6QCG5"/>
<accession>A0A3L6QCG5</accession>
<evidence type="ECO:0000313" key="3">
    <source>
        <dbReference type="Proteomes" id="UP000275267"/>
    </source>
</evidence>
<dbReference type="InterPro" id="IPR025322">
    <property type="entry name" value="PADRE_dom"/>
</dbReference>
<dbReference type="STRING" id="4540.A0A3L6QCG5"/>
<feature type="compositionally biased region" description="Gly residues" evidence="1">
    <location>
        <begin position="140"/>
        <end position="149"/>
    </location>
</feature>
<keyword evidence="3" id="KW-1185">Reference proteome</keyword>
<evidence type="ECO:0000256" key="1">
    <source>
        <dbReference type="SAM" id="MobiDB-lite"/>
    </source>
</evidence>
<name>A0A3L6QCG5_PANMI</name>
<comment type="caution">
    <text evidence="2">The sequence shown here is derived from an EMBL/GenBank/DDBJ whole genome shotgun (WGS) entry which is preliminary data.</text>
</comment>